<dbReference type="GO" id="GO:0003700">
    <property type="term" value="F:DNA-binding transcription factor activity"/>
    <property type="evidence" value="ECO:0007669"/>
    <property type="project" value="InterPro"/>
</dbReference>
<feature type="domain" description="HTH gntR-type" evidence="4">
    <location>
        <begin position="11"/>
        <end position="79"/>
    </location>
</feature>
<reference evidence="5" key="2">
    <citation type="journal article" date="2021" name="PeerJ">
        <title>Extensive microbial diversity within the chicken gut microbiome revealed by metagenomics and culture.</title>
        <authorList>
            <person name="Gilroy R."/>
            <person name="Ravi A."/>
            <person name="Getino M."/>
            <person name="Pursley I."/>
            <person name="Horton D.L."/>
            <person name="Alikhan N.F."/>
            <person name="Baker D."/>
            <person name="Gharbi K."/>
            <person name="Hall N."/>
            <person name="Watson M."/>
            <person name="Adriaenssens E.M."/>
            <person name="Foster-Nyarko E."/>
            <person name="Jarju S."/>
            <person name="Secka A."/>
            <person name="Antonio M."/>
            <person name="Oren A."/>
            <person name="Chaudhuri R.R."/>
            <person name="La Ragione R."/>
            <person name="Hildebrand F."/>
            <person name="Pallen M.J."/>
        </authorList>
    </citation>
    <scope>NUCLEOTIDE SEQUENCE</scope>
    <source>
        <strain evidence="5">ChiGjej1B1-2707</strain>
    </source>
</reference>
<dbReference type="Gene3D" id="1.10.10.10">
    <property type="entry name" value="Winged helix-like DNA-binding domain superfamily/Winged helix DNA-binding domain"/>
    <property type="match status" value="1"/>
</dbReference>
<evidence type="ECO:0000313" key="6">
    <source>
        <dbReference type="Proteomes" id="UP000824261"/>
    </source>
</evidence>
<dbReference type="SUPFAM" id="SSF46785">
    <property type="entry name" value="Winged helix' DNA-binding domain"/>
    <property type="match status" value="1"/>
</dbReference>
<dbReference type="InterPro" id="IPR000524">
    <property type="entry name" value="Tscrpt_reg_HTH_GntR"/>
</dbReference>
<evidence type="ECO:0000256" key="1">
    <source>
        <dbReference type="ARBA" id="ARBA00023015"/>
    </source>
</evidence>
<dbReference type="GO" id="GO:0003677">
    <property type="term" value="F:DNA binding"/>
    <property type="evidence" value="ECO:0007669"/>
    <property type="project" value="UniProtKB-KW"/>
</dbReference>
<evidence type="ECO:0000256" key="3">
    <source>
        <dbReference type="ARBA" id="ARBA00023163"/>
    </source>
</evidence>
<name>A0A9D1D366_9ACTN</name>
<keyword evidence="1" id="KW-0805">Transcription regulation</keyword>
<dbReference type="Pfam" id="PF00392">
    <property type="entry name" value="GntR"/>
    <property type="match status" value="1"/>
</dbReference>
<dbReference type="AlphaFoldDB" id="A0A9D1D366"/>
<evidence type="ECO:0000256" key="2">
    <source>
        <dbReference type="ARBA" id="ARBA00023125"/>
    </source>
</evidence>
<accession>A0A9D1D366</accession>
<reference evidence="5" key="1">
    <citation type="submission" date="2020-10" db="EMBL/GenBank/DDBJ databases">
        <authorList>
            <person name="Gilroy R."/>
        </authorList>
    </citation>
    <scope>NUCLEOTIDE SEQUENCE</scope>
    <source>
        <strain evidence="5">ChiGjej1B1-2707</strain>
    </source>
</reference>
<keyword evidence="2" id="KW-0238">DNA-binding</keyword>
<dbReference type="PANTHER" id="PTHR38445:SF7">
    <property type="entry name" value="GNTR-FAMILY TRANSCRIPTIONAL REGULATOR"/>
    <property type="match status" value="1"/>
</dbReference>
<comment type="caution">
    <text evidence="5">The sequence shown here is derived from an EMBL/GenBank/DDBJ whole genome shotgun (WGS) entry which is preliminary data.</text>
</comment>
<dbReference type="InterPro" id="IPR036388">
    <property type="entry name" value="WH-like_DNA-bd_sf"/>
</dbReference>
<dbReference type="CDD" id="cd07377">
    <property type="entry name" value="WHTH_GntR"/>
    <property type="match status" value="1"/>
</dbReference>
<dbReference type="PANTHER" id="PTHR38445">
    <property type="entry name" value="HTH-TYPE TRANSCRIPTIONAL REPRESSOR YTRA"/>
    <property type="match status" value="1"/>
</dbReference>
<organism evidence="5 6">
    <name type="scientific">Candidatus Aveggerthella stercoripullorum</name>
    <dbReference type="NCBI Taxonomy" id="2840688"/>
    <lineage>
        <taxon>Bacteria</taxon>
        <taxon>Bacillati</taxon>
        <taxon>Actinomycetota</taxon>
        <taxon>Coriobacteriia</taxon>
        <taxon>Eggerthellales</taxon>
        <taxon>Eggerthellaceae</taxon>
        <taxon>Eggerthellaceae incertae sedis</taxon>
        <taxon>Candidatus Aveggerthella</taxon>
    </lineage>
</organism>
<dbReference type="EMBL" id="DVGB01000059">
    <property type="protein sequence ID" value="HIR01608.1"/>
    <property type="molecule type" value="Genomic_DNA"/>
</dbReference>
<dbReference type="PROSITE" id="PS50949">
    <property type="entry name" value="HTH_GNTR"/>
    <property type="match status" value="1"/>
</dbReference>
<dbReference type="SMART" id="SM00345">
    <property type="entry name" value="HTH_GNTR"/>
    <property type="match status" value="1"/>
</dbReference>
<proteinExistence type="predicted"/>
<keyword evidence="3" id="KW-0804">Transcription</keyword>
<gene>
    <name evidence="5" type="ORF">IAA69_05020</name>
</gene>
<sequence length="126" mass="13774">MDIIISNSSNAPIYEQITRQLKDLILSGELEEGTQLPSIRALANDLRISAITTKRAYADLEAQGFIETVQGKGSFVAGGNKELLREERLRHVEDLLSRAAREAASVGVGRQELHDMLDLVAEDGGQ</sequence>
<evidence type="ECO:0000313" key="5">
    <source>
        <dbReference type="EMBL" id="HIR01608.1"/>
    </source>
</evidence>
<evidence type="ECO:0000259" key="4">
    <source>
        <dbReference type="PROSITE" id="PS50949"/>
    </source>
</evidence>
<dbReference type="Proteomes" id="UP000824261">
    <property type="component" value="Unassembled WGS sequence"/>
</dbReference>
<dbReference type="InterPro" id="IPR036390">
    <property type="entry name" value="WH_DNA-bd_sf"/>
</dbReference>
<protein>
    <submittedName>
        <fullName evidence="5">GntR family transcriptional regulator</fullName>
    </submittedName>
</protein>